<keyword evidence="2" id="KW-1185">Reference proteome</keyword>
<dbReference type="Proteomes" id="UP000672934">
    <property type="component" value="Unassembled WGS sequence"/>
</dbReference>
<gene>
    <name evidence="1" type="ORF">LMG31506_04846</name>
</gene>
<reference evidence="1" key="1">
    <citation type="submission" date="2021-03" db="EMBL/GenBank/DDBJ databases">
        <authorList>
            <person name="Peeters C."/>
        </authorList>
    </citation>
    <scope>NUCLEOTIDE SEQUENCE</scope>
    <source>
        <strain evidence="1">LMG 31506</strain>
    </source>
</reference>
<dbReference type="EMBL" id="CAJPUY010000020">
    <property type="protein sequence ID" value="CAG2153562.1"/>
    <property type="molecule type" value="Genomic_DNA"/>
</dbReference>
<sequence>MLLTKFEWHLGVFADADNSLFASWKGLAITPPAFFLYPPLSDAEGEREVALIHSIDELIEVLASMQPEQPDGQLAVDILTATRGVQPVCELWSYESAQEPGLYYAYLGRDGRLEPCHREQPRGMTRLRRLYTLGTHADSDGELCAQAA</sequence>
<dbReference type="AlphaFoldDB" id="A0A916J120"/>
<accession>A0A916J120</accession>
<protein>
    <submittedName>
        <fullName evidence="1">Uncharacterized protein</fullName>
    </submittedName>
</protein>
<organism evidence="1 2">
    <name type="scientific">Cupriavidus yeoncheonensis</name>
    <dbReference type="NCBI Taxonomy" id="1462994"/>
    <lineage>
        <taxon>Bacteria</taxon>
        <taxon>Pseudomonadati</taxon>
        <taxon>Pseudomonadota</taxon>
        <taxon>Betaproteobacteria</taxon>
        <taxon>Burkholderiales</taxon>
        <taxon>Burkholderiaceae</taxon>
        <taxon>Cupriavidus</taxon>
    </lineage>
</organism>
<comment type="caution">
    <text evidence="1">The sequence shown here is derived from an EMBL/GenBank/DDBJ whole genome shotgun (WGS) entry which is preliminary data.</text>
</comment>
<name>A0A916J120_9BURK</name>
<evidence type="ECO:0000313" key="1">
    <source>
        <dbReference type="EMBL" id="CAG2153562.1"/>
    </source>
</evidence>
<evidence type="ECO:0000313" key="2">
    <source>
        <dbReference type="Proteomes" id="UP000672934"/>
    </source>
</evidence>
<proteinExistence type="predicted"/>